<reference evidence="1" key="1">
    <citation type="journal article" date="2015" name="Nature">
        <title>Complex archaea that bridge the gap between prokaryotes and eukaryotes.</title>
        <authorList>
            <person name="Spang A."/>
            <person name="Saw J.H."/>
            <person name="Jorgensen S.L."/>
            <person name="Zaremba-Niedzwiedzka K."/>
            <person name="Martijn J."/>
            <person name="Lind A.E."/>
            <person name="van Eijk R."/>
            <person name="Schleper C."/>
            <person name="Guy L."/>
            <person name="Ettema T.J."/>
        </authorList>
    </citation>
    <scope>NUCLEOTIDE SEQUENCE</scope>
</reference>
<protein>
    <submittedName>
        <fullName evidence="1">Uncharacterized protein</fullName>
    </submittedName>
</protein>
<name>A0A0F9JYI5_9ZZZZ</name>
<proteinExistence type="predicted"/>
<sequence>MEHEELKDIRIEDLEFALNEKALKGKSDEIFRIKKTIKNTIEFLEK</sequence>
<comment type="caution">
    <text evidence="1">The sequence shown here is derived from an EMBL/GenBank/DDBJ whole genome shotgun (WGS) entry which is preliminary data.</text>
</comment>
<organism evidence="1">
    <name type="scientific">marine sediment metagenome</name>
    <dbReference type="NCBI Taxonomy" id="412755"/>
    <lineage>
        <taxon>unclassified sequences</taxon>
        <taxon>metagenomes</taxon>
        <taxon>ecological metagenomes</taxon>
    </lineage>
</organism>
<dbReference type="AlphaFoldDB" id="A0A0F9JYI5"/>
<evidence type="ECO:0000313" key="1">
    <source>
        <dbReference type="EMBL" id="KKM67526.1"/>
    </source>
</evidence>
<accession>A0A0F9JYI5</accession>
<gene>
    <name evidence="1" type="ORF">LCGC14_1470140</name>
</gene>
<dbReference type="EMBL" id="LAZR01010331">
    <property type="protein sequence ID" value="KKM67526.1"/>
    <property type="molecule type" value="Genomic_DNA"/>
</dbReference>